<dbReference type="CDD" id="cd18804">
    <property type="entry name" value="SF2_C_priA"/>
    <property type="match status" value="1"/>
</dbReference>
<dbReference type="SMART" id="SM00487">
    <property type="entry name" value="DEXDc"/>
    <property type="match status" value="1"/>
</dbReference>
<dbReference type="InterPro" id="IPR014001">
    <property type="entry name" value="Helicase_ATP-bd"/>
</dbReference>
<evidence type="ECO:0000313" key="15">
    <source>
        <dbReference type="Proteomes" id="UP000051124"/>
    </source>
</evidence>
<comment type="cofactor">
    <cofactor evidence="12">
        <name>Zn(2+)</name>
        <dbReference type="ChEBI" id="CHEBI:29105"/>
    </cofactor>
    <text evidence="12">Binds 2 zinc ions per subunit.</text>
</comment>
<dbReference type="GO" id="GO:0006269">
    <property type="term" value="P:DNA replication, synthesis of primer"/>
    <property type="evidence" value="ECO:0007669"/>
    <property type="project" value="UniProtKB-KW"/>
</dbReference>
<dbReference type="PANTHER" id="PTHR30580">
    <property type="entry name" value="PRIMOSOMAL PROTEIN N"/>
    <property type="match status" value="1"/>
</dbReference>
<dbReference type="Pfam" id="PF00271">
    <property type="entry name" value="Helicase_C"/>
    <property type="match status" value="1"/>
</dbReference>
<keyword evidence="3 12" id="KW-0479">Metal-binding</keyword>
<dbReference type="GO" id="GO:0006270">
    <property type="term" value="P:DNA replication initiation"/>
    <property type="evidence" value="ECO:0007669"/>
    <property type="project" value="TreeGrafter"/>
</dbReference>
<dbReference type="SUPFAM" id="SSF52540">
    <property type="entry name" value="P-loop containing nucleoside triphosphate hydrolases"/>
    <property type="match status" value="2"/>
</dbReference>
<dbReference type="NCBIfam" id="NF004066">
    <property type="entry name" value="PRK05580.1-3"/>
    <property type="match status" value="1"/>
</dbReference>
<dbReference type="GO" id="GO:0008270">
    <property type="term" value="F:zinc ion binding"/>
    <property type="evidence" value="ECO:0007669"/>
    <property type="project" value="UniProtKB-UniRule"/>
</dbReference>
<feature type="binding site" evidence="12">
    <location>
        <position position="501"/>
    </location>
    <ligand>
        <name>Zn(2+)</name>
        <dbReference type="ChEBI" id="CHEBI:29105"/>
        <label>1</label>
    </ligand>
</feature>
<comment type="function">
    <text evidence="12">Initiates the restart of stalled replication forks, which reloads the replicative helicase on sites other than the origin of replication. Recognizes and binds to abandoned replication forks and remodels them to uncover a helicase loading site. Promotes assembly of the primosome at these replication forks.</text>
</comment>
<dbReference type="Gene3D" id="3.40.1440.60">
    <property type="entry name" value="PriA, 3(prime) DNA-binding domain"/>
    <property type="match status" value="1"/>
</dbReference>
<evidence type="ECO:0000256" key="6">
    <source>
        <dbReference type="ARBA" id="ARBA00022806"/>
    </source>
</evidence>
<comment type="subunit">
    <text evidence="12">Component of the replication restart primosome.</text>
</comment>
<dbReference type="GO" id="GO:0006310">
    <property type="term" value="P:DNA recombination"/>
    <property type="evidence" value="ECO:0007669"/>
    <property type="project" value="InterPro"/>
</dbReference>
<organism evidence="14 15">
    <name type="scientific">candidate division TA06 bacterium DG_26</name>
    <dbReference type="NCBI Taxonomy" id="1703771"/>
    <lineage>
        <taxon>Bacteria</taxon>
        <taxon>Bacteria division TA06</taxon>
    </lineage>
</organism>
<dbReference type="EMBL" id="LIZT01000008">
    <property type="protein sequence ID" value="KPJ51005.1"/>
    <property type="molecule type" value="Genomic_DNA"/>
</dbReference>
<dbReference type="InterPro" id="IPR041222">
    <property type="entry name" value="PriA_3primeBD"/>
</dbReference>
<dbReference type="GO" id="GO:1990077">
    <property type="term" value="C:primosome complex"/>
    <property type="evidence" value="ECO:0007669"/>
    <property type="project" value="UniProtKB-UniRule"/>
</dbReference>
<protein>
    <recommendedName>
        <fullName evidence="12">Replication restart protein PriA</fullName>
    </recommendedName>
    <alternativeName>
        <fullName evidence="12">ATP-dependent DNA helicase PriA</fullName>
        <ecNumber evidence="12">5.6.2.4</ecNumber>
    </alternativeName>
    <alternativeName>
        <fullName evidence="12">DNA 3'-5' helicase PriA</fullName>
    </alternativeName>
</protein>
<feature type="domain" description="Helicase ATP-binding" evidence="13">
    <location>
        <begin position="274"/>
        <end position="441"/>
    </location>
</feature>
<dbReference type="PANTHER" id="PTHR30580:SF0">
    <property type="entry name" value="PRIMOSOMAL PROTEIN N"/>
    <property type="match status" value="1"/>
</dbReference>
<dbReference type="Pfam" id="PF18074">
    <property type="entry name" value="PriA_C"/>
    <property type="match status" value="1"/>
</dbReference>
<dbReference type="InterPro" id="IPR001650">
    <property type="entry name" value="Helicase_C-like"/>
</dbReference>
<dbReference type="FunFam" id="3.40.50.300:FF:000489">
    <property type="entry name" value="Primosome assembly protein PriA"/>
    <property type="match status" value="1"/>
</dbReference>
<evidence type="ECO:0000256" key="4">
    <source>
        <dbReference type="ARBA" id="ARBA00022741"/>
    </source>
</evidence>
<reference evidence="14 15" key="1">
    <citation type="journal article" date="2015" name="Microbiome">
        <title>Genomic resolution of linkages in carbon, nitrogen, and sulfur cycling among widespread estuary sediment bacteria.</title>
        <authorList>
            <person name="Baker B.J."/>
            <person name="Lazar C.S."/>
            <person name="Teske A.P."/>
            <person name="Dick G.J."/>
        </authorList>
    </citation>
    <scope>NUCLEOTIDE SEQUENCE [LARGE SCALE GENOMIC DNA]</scope>
    <source>
        <strain evidence="14">DG_26</strain>
    </source>
</reference>
<dbReference type="InterPro" id="IPR040498">
    <property type="entry name" value="PriA_CRR"/>
</dbReference>
<keyword evidence="10 12" id="KW-0413">Isomerase</keyword>
<dbReference type="Pfam" id="PF00270">
    <property type="entry name" value="DEAD"/>
    <property type="match status" value="1"/>
</dbReference>
<name>A0A0S7WLD7_UNCT6</name>
<dbReference type="GO" id="GO:0003677">
    <property type="term" value="F:DNA binding"/>
    <property type="evidence" value="ECO:0007669"/>
    <property type="project" value="UniProtKB-UniRule"/>
</dbReference>
<comment type="catalytic activity">
    <reaction evidence="11 12">
        <text>ATP + H2O = ADP + phosphate + H(+)</text>
        <dbReference type="Rhea" id="RHEA:13065"/>
        <dbReference type="ChEBI" id="CHEBI:15377"/>
        <dbReference type="ChEBI" id="CHEBI:15378"/>
        <dbReference type="ChEBI" id="CHEBI:30616"/>
        <dbReference type="ChEBI" id="CHEBI:43474"/>
        <dbReference type="ChEBI" id="CHEBI:456216"/>
        <dbReference type="EC" id="5.6.2.4"/>
    </reaction>
</comment>
<feature type="binding site" evidence="12">
    <location>
        <position position="498"/>
    </location>
    <ligand>
        <name>Zn(2+)</name>
        <dbReference type="ChEBI" id="CHEBI:29105"/>
        <label>1</label>
    </ligand>
</feature>
<keyword evidence="5 12" id="KW-0378">Hydrolase</keyword>
<dbReference type="PROSITE" id="PS51192">
    <property type="entry name" value="HELICASE_ATP_BIND_1"/>
    <property type="match status" value="1"/>
</dbReference>
<keyword evidence="9 12" id="KW-0238">DNA-binding</keyword>
<feature type="binding site" evidence="12">
    <location>
        <position position="538"/>
    </location>
    <ligand>
        <name>Zn(2+)</name>
        <dbReference type="ChEBI" id="CHEBI:29105"/>
        <label>1</label>
    </ligand>
</feature>
<keyword evidence="8 12" id="KW-0067">ATP-binding</keyword>
<evidence type="ECO:0000256" key="10">
    <source>
        <dbReference type="ARBA" id="ARBA00023235"/>
    </source>
</evidence>
<comment type="similarity">
    <text evidence="12">Belongs to the helicase family. PriA subfamily.</text>
</comment>
<dbReference type="InterPro" id="IPR027417">
    <property type="entry name" value="P-loop_NTPase"/>
</dbReference>
<feature type="binding site" evidence="12">
    <location>
        <position position="510"/>
    </location>
    <ligand>
        <name>Zn(2+)</name>
        <dbReference type="ChEBI" id="CHEBI:29105"/>
        <label>2</label>
    </ligand>
</feature>
<dbReference type="GO" id="GO:0016887">
    <property type="term" value="F:ATP hydrolysis activity"/>
    <property type="evidence" value="ECO:0007669"/>
    <property type="project" value="RHEA"/>
</dbReference>
<dbReference type="Pfam" id="PF17764">
    <property type="entry name" value="PriA_3primeBD"/>
    <property type="match status" value="1"/>
</dbReference>
<evidence type="ECO:0000313" key="14">
    <source>
        <dbReference type="EMBL" id="KPJ51005.1"/>
    </source>
</evidence>
<dbReference type="PATRIC" id="fig|1703771.3.peg.52"/>
<keyword evidence="4 12" id="KW-0547">Nucleotide-binding</keyword>
<dbReference type="EC" id="5.6.2.4" evidence="12"/>
<dbReference type="InterPro" id="IPR005259">
    <property type="entry name" value="PriA"/>
</dbReference>
<evidence type="ECO:0000256" key="1">
    <source>
        <dbReference type="ARBA" id="ARBA00022515"/>
    </source>
</evidence>
<keyword evidence="6 12" id="KW-0347">Helicase</keyword>
<dbReference type="Proteomes" id="UP000051124">
    <property type="component" value="Unassembled WGS sequence"/>
</dbReference>
<keyword evidence="7 12" id="KW-0862">Zinc</keyword>
<comment type="caution">
    <text evidence="14">The sequence shown here is derived from an EMBL/GenBank/DDBJ whole genome shotgun (WGS) entry which is preliminary data.</text>
</comment>
<accession>A0A0S7WLD7</accession>
<sequence length="787" mass="89083">MEKRVAEVAVPVPAAKCYCYEIPSELEGELEVGSAVLVNFHGRRLVGWVIGFRHAEIRGVKPISKLIESKPMFTPGMLKFFQWISEYYLSPLGLVINHALPVGVVPKERENCVLVSEPETGNEFSRRIVAYLNNRGRETSVRSIEKKFGKDSLKVLRRLSASGHVRMERELIPPKVRVKFGRWVSFLCEPEEATAKQRSVLRFLKERGDAPIADVQGALGVDSSVIRRLEKKGAIRSYLKEEFRDSLDGLFLQEEPPRSLTSEQTRTLDHIVDGLKGGTFEVVLVHGVTGSGKTEIYLRAIEKALELGRGAIFLVPEIFLTTQFTSSLFNRFGPVVTEYHSALGAGEQYDAWRRVRDGEAKVVIGPRSALFVPMANLGLVIVDEEHERTFKQSDLTPRYNARDAAIVRARHENALCVLGSATPSLESYHNARKGKYTLFDLPERIGSSKLPSVTLVDMRKERRVLSELLKAKIQERFEKNEQTILFINRRGYSNYLQCVDCGATIRCPDCSVTLTYHRVSRVLKCHYCGFERRPPEACEGCHGTHLRYMGFGTQRVEEELHRNLPDLRVLRVDLDTTALKGSHLVYFRKFKQREVDLLLGTQMVAKGFDFPFVTLVGVISADTGLNIPDFRSSERTFQLLTQVAGRAGRGAREGEVVIQTFCPSHYAVEFSRTHAYTDFFSHEIVEREALDYPPFARLASITLRSKHAEEAERLALEISRRLKSSNISILGPAPCVLSRIRGYHRYRMILKSKKDMLIQRVIREILPEYANGSDGRVSIDIDPIDLL</sequence>
<dbReference type="InterPro" id="IPR042115">
    <property type="entry name" value="PriA_3primeBD_sf"/>
</dbReference>
<evidence type="ECO:0000256" key="12">
    <source>
        <dbReference type="HAMAP-Rule" id="MF_00983"/>
    </source>
</evidence>
<dbReference type="AlphaFoldDB" id="A0A0S7WLD7"/>
<dbReference type="Gene3D" id="3.40.50.300">
    <property type="entry name" value="P-loop containing nucleotide triphosphate hydrolases"/>
    <property type="match status" value="2"/>
</dbReference>
<dbReference type="InterPro" id="IPR041236">
    <property type="entry name" value="PriA_C"/>
</dbReference>
<feature type="binding site" evidence="12">
    <location>
        <position position="528"/>
    </location>
    <ligand>
        <name>Zn(2+)</name>
        <dbReference type="ChEBI" id="CHEBI:29105"/>
        <label>2</label>
    </ligand>
</feature>
<comment type="catalytic activity">
    <reaction evidence="12">
        <text>Couples ATP hydrolysis with the unwinding of duplex DNA by translocating in the 3'-5' direction.</text>
        <dbReference type="EC" id="5.6.2.4"/>
    </reaction>
</comment>
<feature type="binding site" evidence="12">
    <location>
        <position position="541"/>
    </location>
    <ligand>
        <name>Zn(2+)</name>
        <dbReference type="ChEBI" id="CHEBI:29105"/>
        <label>1</label>
    </ligand>
</feature>
<dbReference type="InterPro" id="IPR011545">
    <property type="entry name" value="DEAD/DEAH_box_helicase_dom"/>
</dbReference>
<gene>
    <name evidence="12" type="primary">priA</name>
    <name evidence="14" type="ORF">AMJ40_01255</name>
</gene>
<dbReference type="GO" id="GO:0043138">
    <property type="term" value="F:3'-5' DNA helicase activity"/>
    <property type="evidence" value="ECO:0007669"/>
    <property type="project" value="UniProtKB-EC"/>
</dbReference>
<evidence type="ECO:0000256" key="11">
    <source>
        <dbReference type="ARBA" id="ARBA00048988"/>
    </source>
</evidence>
<evidence type="ECO:0000259" key="13">
    <source>
        <dbReference type="PROSITE" id="PS51192"/>
    </source>
</evidence>
<dbReference type="GO" id="GO:0006302">
    <property type="term" value="P:double-strand break repair"/>
    <property type="evidence" value="ECO:0007669"/>
    <property type="project" value="InterPro"/>
</dbReference>
<keyword evidence="1 12" id="KW-0639">Primosome</keyword>
<feature type="binding site" evidence="12">
    <location>
        <position position="507"/>
    </location>
    <ligand>
        <name>Zn(2+)</name>
        <dbReference type="ChEBI" id="CHEBI:29105"/>
        <label>2</label>
    </ligand>
</feature>
<dbReference type="SMART" id="SM00490">
    <property type="entry name" value="HELICc"/>
    <property type="match status" value="1"/>
</dbReference>
<dbReference type="HAMAP" id="MF_00983">
    <property type="entry name" value="PriA"/>
    <property type="match status" value="1"/>
</dbReference>
<evidence type="ECO:0000256" key="9">
    <source>
        <dbReference type="ARBA" id="ARBA00023125"/>
    </source>
</evidence>
<dbReference type="CDD" id="cd17929">
    <property type="entry name" value="DEXHc_priA"/>
    <property type="match status" value="1"/>
</dbReference>
<feature type="binding site" evidence="12">
    <location>
        <position position="525"/>
    </location>
    <ligand>
        <name>Zn(2+)</name>
        <dbReference type="ChEBI" id="CHEBI:29105"/>
        <label>2</label>
    </ligand>
</feature>
<evidence type="ECO:0000256" key="8">
    <source>
        <dbReference type="ARBA" id="ARBA00022840"/>
    </source>
</evidence>
<dbReference type="Pfam" id="PF18319">
    <property type="entry name" value="Zn_ribbon_PriA"/>
    <property type="match status" value="1"/>
</dbReference>
<evidence type="ECO:0000256" key="7">
    <source>
        <dbReference type="ARBA" id="ARBA00022833"/>
    </source>
</evidence>
<evidence type="ECO:0000256" key="2">
    <source>
        <dbReference type="ARBA" id="ARBA00022705"/>
    </source>
</evidence>
<dbReference type="NCBIfam" id="TIGR00595">
    <property type="entry name" value="priA"/>
    <property type="match status" value="1"/>
</dbReference>
<dbReference type="GO" id="GO:0005524">
    <property type="term" value="F:ATP binding"/>
    <property type="evidence" value="ECO:0007669"/>
    <property type="project" value="UniProtKB-UniRule"/>
</dbReference>
<proteinExistence type="inferred from homology"/>
<evidence type="ECO:0000256" key="3">
    <source>
        <dbReference type="ARBA" id="ARBA00022723"/>
    </source>
</evidence>
<evidence type="ECO:0000256" key="5">
    <source>
        <dbReference type="ARBA" id="ARBA00022801"/>
    </source>
</evidence>
<keyword evidence="2 12" id="KW-0235">DNA replication</keyword>